<evidence type="ECO:0000313" key="9">
    <source>
        <dbReference type="Proteomes" id="UP000076927"/>
    </source>
</evidence>
<organism evidence="8 9">
    <name type="scientific">Paenibacillus swuensis</name>
    <dbReference type="NCBI Taxonomy" id="1178515"/>
    <lineage>
        <taxon>Bacteria</taxon>
        <taxon>Bacillati</taxon>
        <taxon>Bacillota</taxon>
        <taxon>Bacilli</taxon>
        <taxon>Bacillales</taxon>
        <taxon>Paenibacillaceae</taxon>
        <taxon>Paenibacillus</taxon>
    </lineage>
</organism>
<keyword evidence="5 6" id="KW-0472">Membrane</keyword>
<keyword evidence="2 6" id="KW-1003">Cell membrane</keyword>
<dbReference type="EMBL" id="CP011388">
    <property type="protein sequence ID" value="ANE45453.1"/>
    <property type="molecule type" value="Genomic_DNA"/>
</dbReference>
<dbReference type="PANTHER" id="PTHR12677">
    <property type="entry name" value="GOLGI APPARATUS MEMBRANE PROTEIN TVP38-RELATED"/>
    <property type="match status" value="1"/>
</dbReference>
<evidence type="ECO:0000256" key="5">
    <source>
        <dbReference type="ARBA" id="ARBA00023136"/>
    </source>
</evidence>
<feature type="transmembrane region" description="Helical" evidence="6">
    <location>
        <begin position="73"/>
        <end position="94"/>
    </location>
</feature>
<evidence type="ECO:0000256" key="3">
    <source>
        <dbReference type="ARBA" id="ARBA00022692"/>
    </source>
</evidence>
<evidence type="ECO:0000259" key="7">
    <source>
        <dbReference type="Pfam" id="PF09335"/>
    </source>
</evidence>
<dbReference type="PATRIC" id="fig|1178515.4.peg.579"/>
<feature type="domain" description="VTT" evidence="7">
    <location>
        <begin position="53"/>
        <end position="172"/>
    </location>
</feature>
<proteinExistence type="inferred from homology"/>
<evidence type="ECO:0000256" key="2">
    <source>
        <dbReference type="ARBA" id="ARBA00022475"/>
    </source>
</evidence>
<sequence>MVTKKLLILSYFILIVAAIAYREPIVTWLSQEEEVQLLPITLLAILLGLVPVIPFGVIAAVIGAKFGFLAGGLLNVFASTAAAVIMFAIVRYVMANAARSRISRSAKLSELTAKFETRPFLPLLFARLIPILPAQAINTYAAISRMSFLTFLTATVIGKVPVMITFAIVGDQLFSNWRNAVIVLTVYVVFLLMVWFIYRRWRE</sequence>
<dbReference type="Proteomes" id="UP000076927">
    <property type="component" value="Chromosome"/>
</dbReference>
<protein>
    <recommendedName>
        <fullName evidence="6">TVP38/TMEM64 family membrane protein</fullName>
    </recommendedName>
</protein>
<feature type="transmembrane region" description="Helical" evidence="6">
    <location>
        <begin position="38"/>
        <end position="61"/>
    </location>
</feature>
<keyword evidence="9" id="KW-1185">Reference proteome</keyword>
<feature type="transmembrane region" description="Helical" evidence="6">
    <location>
        <begin position="148"/>
        <end position="168"/>
    </location>
</feature>
<comment type="similarity">
    <text evidence="6">Belongs to the TVP38/TMEM64 family.</text>
</comment>
<feature type="transmembrane region" description="Helical" evidence="6">
    <location>
        <begin position="120"/>
        <end position="141"/>
    </location>
</feature>
<evidence type="ECO:0000256" key="4">
    <source>
        <dbReference type="ARBA" id="ARBA00022989"/>
    </source>
</evidence>
<dbReference type="KEGG" id="pswu:SY83_02965"/>
<keyword evidence="3 6" id="KW-0812">Transmembrane</keyword>
<evidence type="ECO:0000313" key="8">
    <source>
        <dbReference type="EMBL" id="ANE45453.1"/>
    </source>
</evidence>
<evidence type="ECO:0000256" key="6">
    <source>
        <dbReference type="RuleBase" id="RU366058"/>
    </source>
</evidence>
<reference evidence="8 9" key="1">
    <citation type="submission" date="2015-01" db="EMBL/GenBank/DDBJ databases">
        <title>Paenibacillus swuensis/DY6/whole genome sequencing.</title>
        <authorList>
            <person name="Kim M.K."/>
            <person name="Srinivasan S."/>
            <person name="Lee J.-J."/>
        </authorList>
    </citation>
    <scope>NUCLEOTIDE SEQUENCE [LARGE SCALE GENOMIC DNA]</scope>
    <source>
        <strain evidence="8 9">DY6</strain>
    </source>
</reference>
<keyword evidence="4 6" id="KW-1133">Transmembrane helix</keyword>
<feature type="transmembrane region" description="Helical" evidence="6">
    <location>
        <begin position="180"/>
        <end position="198"/>
    </location>
</feature>
<dbReference type="PANTHER" id="PTHR12677:SF59">
    <property type="entry name" value="GOLGI APPARATUS MEMBRANE PROTEIN TVP38-RELATED"/>
    <property type="match status" value="1"/>
</dbReference>
<accession>A0A172TF96</accession>
<dbReference type="OrthoDB" id="2381682at2"/>
<dbReference type="InterPro" id="IPR015414">
    <property type="entry name" value="TMEM64"/>
</dbReference>
<name>A0A172TF96_9BACL</name>
<evidence type="ECO:0000256" key="1">
    <source>
        <dbReference type="ARBA" id="ARBA00004651"/>
    </source>
</evidence>
<dbReference type="GO" id="GO:0005886">
    <property type="term" value="C:plasma membrane"/>
    <property type="evidence" value="ECO:0007669"/>
    <property type="project" value="UniProtKB-SubCell"/>
</dbReference>
<gene>
    <name evidence="8" type="ORF">SY83_02965</name>
</gene>
<comment type="subcellular location">
    <subcellularLocation>
        <location evidence="1 6">Cell membrane</location>
        <topology evidence="1 6">Multi-pass membrane protein</topology>
    </subcellularLocation>
</comment>
<dbReference type="AlphaFoldDB" id="A0A172TF96"/>
<dbReference type="InterPro" id="IPR032816">
    <property type="entry name" value="VTT_dom"/>
</dbReference>
<dbReference type="STRING" id="1178515.SY83_02965"/>
<dbReference type="Pfam" id="PF09335">
    <property type="entry name" value="VTT_dom"/>
    <property type="match status" value="1"/>
</dbReference>